<sequence length="141" mass="16349">MWLTNTDGRMASVFESVDMGVFLEERKGRQNGDLEIYHSLMLRYIPKRRHFSYKGMLARTQLAVIDHNSDTGRKEATLKKGSKKGEKRYKYDKKNPYKSPMPANIPKNIAPLPRPCKEEIITAHRSRMGKKHMLFPANETP</sequence>
<evidence type="ECO:0000313" key="2">
    <source>
        <dbReference type="Proteomes" id="UP001152795"/>
    </source>
</evidence>
<dbReference type="Proteomes" id="UP001152795">
    <property type="component" value="Unassembled WGS sequence"/>
</dbReference>
<proteinExistence type="predicted"/>
<keyword evidence="2" id="KW-1185">Reference proteome</keyword>
<comment type="caution">
    <text evidence="1">The sequence shown here is derived from an EMBL/GenBank/DDBJ whole genome shotgun (WGS) entry which is preliminary data.</text>
</comment>
<dbReference type="OrthoDB" id="5814287at2759"/>
<dbReference type="PANTHER" id="PTHR31751">
    <property type="entry name" value="SI:CH211-108C17.2-RELATED-RELATED"/>
    <property type="match status" value="1"/>
</dbReference>
<dbReference type="EMBL" id="CACRXK020003450">
    <property type="protein sequence ID" value="CAB3998827.1"/>
    <property type="molecule type" value="Genomic_DNA"/>
</dbReference>
<accession>A0A7D9I6A9</accession>
<dbReference type="AlphaFoldDB" id="A0A7D9I6A9"/>
<name>A0A7D9I6A9_PARCT</name>
<gene>
    <name evidence="1" type="ORF">PACLA_8A037783</name>
</gene>
<organism evidence="1 2">
    <name type="scientific">Paramuricea clavata</name>
    <name type="common">Red gorgonian</name>
    <name type="synonym">Violescent sea-whip</name>
    <dbReference type="NCBI Taxonomy" id="317549"/>
    <lineage>
        <taxon>Eukaryota</taxon>
        <taxon>Metazoa</taxon>
        <taxon>Cnidaria</taxon>
        <taxon>Anthozoa</taxon>
        <taxon>Octocorallia</taxon>
        <taxon>Malacalcyonacea</taxon>
        <taxon>Plexauridae</taxon>
        <taxon>Paramuricea</taxon>
    </lineage>
</organism>
<evidence type="ECO:0000313" key="1">
    <source>
        <dbReference type="EMBL" id="CAB3998827.1"/>
    </source>
</evidence>
<protein>
    <submittedName>
        <fullName evidence="1">Uncharacterized protein</fullName>
    </submittedName>
</protein>
<reference evidence="1" key="1">
    <citation type="submission" date="2020-04" db="EMBL/GenBank/DDBJ databases">
        <authorList>
            <person name="Alioto T."/>
            <person name="Alioto T."/>
            <person name="Gomez Garrido J."/>
        </authorList>
    </citation>
    <scope>NUCLEOTIDE SEQUENCE</scope>
    <source>
        <strain evidence="1">A484AB</strain>
    </source>
</reference>
<dbReference type="PANTHER" id="PTHR31751:SF42">
    <property type="entry name" value="PROTEIN CBG10204"/>
    <property type="match status" value="1"/>
</dbReference>